<proteinExistence type="predicted"/>
<sequence length="64" mass="7527">MAPSQPWKPATATIEIRKLARDERLPMTYTRHIRERLAERDLTIGDVLYVLKHGFVYEEPEEST</sequence>
<protein>
    <submittedName>
        <fullName evidence="1">DUF4258 domain-containing protein</fullName>
    </submittedName>
</protein>
<organism evidence="1 2">
    <name type="scientific">Methylobacterium soli</name>
    <dbReference type="NCBI Taxonomy" id="553447"/>
    <lineage>
        <taxon>Bacteria</taxon>
        <taxon>Pseudomonadati</taxon>
        <taxon>Pseudomonadota</taxon>
        <taxon>Alphaproteobacteria</taxon>
        <taxon>Hyphomicrobiales</taxon>
        <taxon>Methylobacteriaceae</taxon>
        <taxon>Methylobacterium</taxon>
    </lineage>
</organism>
<dbReference type="RefSeq" id="WP_151003380.1">
    <property type="nucleotide sequence ID" value="NZ_BPQY01000036.1"/>
</dbReference>
<dbReference type="EMBL" id="VZZK01000034">
    <property type="protein sequence ID" value="KAB1075406.1"/>
    <property type="molecule type" value="Genomic_DNA"/>
</dbReference>
<dbReference type="InterPro" id="IPR025354">
    <property type="entry name" value="DUF4258"/>
</dbReference>
<evidence type="ECO:0000313" key="2">
    <source>
        <dbReference type="Proteomes" id="UP000474159"/>
    </source>
</evidence>
<dbReference type="Proteomes" id="UP000474159">
    <property type="component" value="Unassembled WGS sequence"/>
</dbReference>
<gene>
    <name evidence="1" type="ORF">F6X53_24875</name>
</gene>
<comment type="caution">
    <text evidence="1">The sequence shown here is derived from an EMBL/GenBank/DDBJ whole genome shotgun (WGS) entry which is preliminary data.</text>
</comment>
<dbReference type="OrthoDB" id="8081443at2"/>
<name>A0A6L3SRH8_9HYPH</name>
<dbReference type="AlphaFoldDB" id="A0A6L3SRH8"/>
<evidence type="ECO:0000313" key="1">
    <source>
        <dbReference type="EMBL" id="KAB1075406.1"/>
    </source>
</evidence>
<reference evidence="1 2" key="1">
    <citation type="submission" date="2019-09" db="EMBL/GenBank/DDBJ databases">
        <title>YIM 48816 draft genome.</title>
        <authorList>
            <person name="Jiang L."/>
        </authorList>
    </citation>
    <scope>NUCLEOTIDE SEQUENCE [LARGE SCALE GENOMIC DNA]</scope>
    <source>
        <strain evidence="1 2">YIM 48816</strain>
    </source>
</reference>
<accession>A0A6L3SRH8</accession>
<dbReference type="Pfam" id="PF14076">
    <property type="entry name" value="DUF4258"/>
    <property type="match status" value="1"/>
</dbReference>
<keyword evidence="2" id="KW-1185">Reference proteome</keyword>